<reference evidence="3 4" key="1">
    <citation type="submission" date="2019-06" db="EMBL/GenBank/DDBJ databases">
        <title>Whole genome sequence for Rhodospirillaceae sp. R148.</title>
        <authorList>
            <person name="Wang G."/>
        </authorList>
    </citation>
    <scope>NUCLEOTIDE SEQUENCE [LARGE SCALE GENOMIC DNA]</scope>
    <source>
        <strain evidence="3 4">R148</strain>
    </source>
</reference>
<dbReference type="GO" id="GO:0016757">
    <property type="term" value="F:glycosyltransferase activity"/>
    <property type="evidence" value="ECO:0007669"/>
    <property type="project" value="TreeGrafter"/>
</dbReference>
<evidence type="ECO:0000313" key="3">
    <source>
        <dbReference type="EMBL" id="TQV76240.1"/>
    </source>
</evidence>
<proteinExistence type="predicted"/>
<dbReference type="OrthoDB" id="529131at2"/>
<dbReference type="AlphaFoldDB" id="A0A545TG75"/>
<dbReference type="SUPFAM" id="SSF53756">
    <property type="entry name" value="UDP-Glycosyltransferase/glycogen phosphorylase"/>
    <property type="match status" value="1"/>
</dbReference>
<dbReference type="RefSeq" id="WP_142898503.1">
    <property type="nucleotide sequence ID" value="NZ_ML660059.1"/>
</dbReference>
<evidence type="ECO:0000313" key="4">
    <source>
        <dbReference type="Proteomes" id="UP000315252"/>
    </source>
</evidence>
<dbReference type="PANTHER" id="PTHR45947:SF3">
    <property type="entry name" value="SULFOQUINOVOSYL TRANSFERASE SQD2"/>
    <property type="match status" value="1"/>
</dbReference>
<evidence type="ECO:0000259" key="1">
    <source>
        <dbReference type="Pfam" id="PF00534"/>
    </source>
</evidence>
<dbReference type="PANTHER" id="PTHR45947">
    <property type="entry name" value="SULFOQUINOVOSYL TRANSFERASE SQD2"/>
    <property type="match status" value="1"/>
</dbReference>
<dbReference type="Pfam" id="PF13439">
    <property type="entry name" value="Glyco_transf_4"/>
    <property type="match status" value="1"/>
</dbReference>
<dbReference type="Proteomes" id="UP000315252">
    <property type="component" value="Unassembled WGS sequence"/>
</dbReference>
<feature type="domain" description="Glycosyltransferase subfamily 4-like N-terminal" evidence="2">
    <location>
        <begin position="13"/>
        <end position="184"/>
    </location>
</feature>
<evidence type="ECO:0000259" key="2">
    <source>
        <dbReference type="Pfam" id="PF13439"/>
    </source>
</evidence>
<feature type="domain" description="Glycosyl transferase family 1" evidence="1">
    <location>
        <begin position="195"/>
        <end position="357"/>
    </location>
</feature>
<dbReference type="CDD" id="cd03794">
    <property type="entry name" value="GT4_WbuB-like"/>
    <property type="match status" value="1"/>
</dbReference>
<gene>
    <name evidence="3" type="ORF">FKG95_21640</name>
</gene>
<protein>
    <submittedName>
        <fullName evidence="3">Glycosyltransferase family 4 protein</fullName>
    </submittedName>
</protein>
<organism evidence="3 4">
    <name type="scientific">Denitrobaculum tricleocarpae</name>
    <dbReference type="NCBI Taxonomy" id="2591009"/>
    <lineage>
        <taxon>Bacteria</taxon>
        <taxon>Pseudomonadati</taxon>
        <taxon>Pseudomonadota</taxon>
        <taxon>Alphaproteobacteria</taxon>
        <taxon>Rhodospirillales</taxon>
        <taxon>Rhodospirillaceae</taxon>
        <taxon>Denitrobaculum</taxon>
    </lineage>
</organism>
<name>A0A545TG75_9PROT</name>
<keyword evidence="4" id="KW-1185">Reference proteome</keyword>
<dbReference type="InterPro" id="IPR001296">
    <property type="entry name" value="Glyco_trans_1"/>
</dbReference>
<dbReference type="InterPro" id="IPR050194">
    <property type="entry name" value="Glycosyltransferase_grp1"/>
</dbReference>
<accession>A0A545TG75</accession>
<dbReference type="Pfam" id="PF00534">
    <property type="entry name" value="Glycos_transf_1"/>
    <property type="match status" value="1"/>
</dbReference>
<comment type="caution">
    <text evidence="3">The sequence shown here is derived from an EMBL/GenBank/DDBJ whole genome shotgun (WGS) entry which is preliminary data.</text>
</comment>
<sequence length="385" mass="43516">MKILYHHRTGSTDGQAVHIEELMTALKALGHEIIKVAPGGSEKQDFGEENALVAALKRHLPQAVYELMEFSYSLVAYRRLKRAYLEHRPDVLYERSNLFLLSGVWLKRHYKLPMLLEVNAPLFEERSKFGQVALKRLARWTEETAWREADYALPVTDVLADHLRRAGVPEERIKVIPNGINQDRFLKDIDTAAVRQRLNLNEQLVLGFTGFVREWHGLNHVVDLLAEDRSGTRLHLLVVGDGPARESLEAQARSLGVSDRVTFTGVIGRDEVADYIAAFDVALQPAVTNYASPLKLFEYMALGRAIVAPDMRNIKEILSDGVDALLFDPEKETGFRDAIERVCNDHGLRQRIGEAARAAITDKALTWENNARRIEALVHTLNTQK</sequence>
<keyword evidence="3" id="KW-0808">Transferase</keyword>
<dbReference type="EMBL" id="VHSH01000008">
    <property type="protein sequence ID" value="TQV76240.1"/>
    <property type="molecule type" value="Genomic_DNA"/>
</dbReference>
<dbReference type="Gene3D" id="3.40.50.2000">
    <property type="entry name" value="Glycogen Phosphorylase B"/>
    <property type="match status" value="2"/>
</dbReference>
<dbReference type="InterPro" id="IPR028098">
    <property type="entry name" value="Glyco_trans_4-like_N"/>
</dbReference>